<evidence type="ECO:0000313" key="2">
    <source>
        <dbReference type="EMBL" id="TBU32665.1"/>
    </source>
</evidence>
<dbReference type="EMBL" id="ML143394">
    <property type="protein sequence ID" value="TBU32665.1"/>
    <property type="molecule type" value="Genomic_DNA"/>
</dbReference>
<feature type="region of interest" description="Disordered" evidence="1">
    <location>
        <begin position="79"/>
        <end position="112"/>
    </location>
</feature>
<protein>
    <submittedName>
        <fullName evidence="2">Uncharacterized protein</fullName>
    </submittedName>
</protein>
<dbReference type="AlphaFoldDB" id="A0A4Q9MY33"/>
<proteinExistence type="predicted"/>
<gene>
    <name evidence="2" type="ORF">BD311DRAFT_750469</name>
</gene>
<reference evidence="2" key="1">
    <citation type="submission" date="2019-01" db="EMBL/GenBank/DDBJ databases">
        <title>Draft genome sequences of three monokaryotic isolates of the white-rot basidiomycete fungus Dichomitus squalens.</title>
        <authorList>
            <consortium name="DOE Joint Genome Institute"/>
            <person name="Lopez S.C."/>
            <person name="Andreopoulos B."/>
            <person name="Pangilinan J."/>
            <person name="Lipzen A."/>
            <person name="Riley R."/>
            <person name="Ahrendt S."/>
            <person name="Ng V."/>
            <person name="Barry K."/>
            <person name="Daum C."/>
            <person name="Grigoriev I.V."/>
            <person name="Hilden K.S."/>
            <person name="Makela M.R."/>
            <person name="de Vries R.P."/>
        </authorList>
    </citation>
    <scope>NUCLEOTIDE SEQUENCE [LARGE SCALE GENOMIC DNA]</scope>
    <source>
        <strain evidence="2">OM18370.1</strain>
    </source>
</reference>
<feature type="compositionally biased region" description="Low complexity" evidence="1">
    <location>
        <begin position="90"/>
        <end position="104"/>
    </location>
</feature>
<accession>A0A4Q9MY33</accession>
<sequence>MERSGMSSRIDISDGRIGAEGCGRPECHVHQWEAGSKLFYDMVRLTFANWRSVRGGARMLNTGSSFALDIEIKKEAAAIRDPSSPSPHVNIPAASSPAGNSNADALRRRKARQVRFHESVRVELFERGSDKKPSAPPQ</sequence>
<evidence type="ECO:0000256" key="1">
    <source>
        <dbReference type="SAM" id="MobiDB-lite"/>
    </source>
</evidence>
<organism evidence="2">
    <name type="scientific">Dichomitus squalens</name>
    <dbReference type="NCBI Taxonomy" id="114155"/>
    <lineage>
        <taxon>Eukaryota</taxon>
        <taxon>Fungi</taxon>
        <taxon>Dikarya</taxon>
        <taxon>Basidiomycota</taxon>
        <taxon>Agaricomycotina</taxon>
        <taxon>Agaricomycetes</taxon>
        <taxon>Polyporales</taxon>
        <taxon>Polyporaceae</taxon>
        <taxon>Dichomitus</taxon>
    </lineage>
</organism>
<dbReference type="Proteomes" id="UP000292957">
    <property type="component" value="Unassembled WGS sequence"/>
</dbReference>
<name>A0A4Q9MY33_9APHY</name>